<keyword evidence="1" id="KW-1133">Transmembrane helix</keyword>
<dbReference type="Pfam" id="PF02681">
    <property type="entry name" value="DUF212"/>
    <property type="match status" value="1"/>
</dbReference>
<reference evidence="2" key="1">
    <citation type="submission" date="2023-10" db="EMBL/GenBank/DDBJ databases">
        <authorList>
            <person name="Domelevo Entfellner J.-B."/>
        </authorList>
    </citation>
    <scope>NUCLEOTIDE SEQUENCE</scope>
</reference>
<keyword evidence="3" id="KW-1185">Reference proteome</keyword>
<sequence>MLLQHSMFCSTPSLFIPLLKQRKPFLHHLSFPRKTKSSIVRVSSLGPGLFDDIVQIAHNKILIAAGVSVAIGQLSKPFTSVILYGKEFDIRAIVQAGGFPSSHSSATVASATLFGLERGFSDPIFGLAVVYAGLIMYDAQGVRREVGIHARTLNKLLLQMQANSLHSKDKDKDNLFNSQSGLSNPLKVEEFEKSLLSQEATLEPQQANGGLLVKSGSKIRQTEAEETSKLAVDGIPPLKESIGHTEIEVIVGALVGFLVALAVYNIM</sequence>
<dbReference type="PANTHER" id="PTHR31446">
    <property type="entry name" value="ACID PHOSPHATASE/VANADIUM-DEPENDENT HALOPEROXIDASE-RELATED PROTEIN"/>
    <property type="match status" value="1"/>
</dbReference>
<accession>A0AA86SU26</accession>
<protein>
    <submittedName>
        <fullName evidence="2">Uncharacterized protein</fullName>
    </submittedName>
</protein>
<feature type="transmembrane region" description="Helical" evidence="1">
    <location>
        <begin position="249"/>
        <end position="266"/>
    </location>
</feature>
<dbReference type="Gramene" id="rna-AYBTSS11_LOCUS17653">
    <property type="protein sequence ID" value="CAJ1958289.1"/>
    <property type="gene ID" value="gene-AYBTSS11_LOCUS17653"/>
</dbReference>
<dbReference type="InterPro" id="IPR003832">
    <property type="entry name" value="DUF212"/>
</dbReference>
<dbReference type="Proteomes" id="UP001189624">
    <property type="component" value="Chromosome 5"/>
</dbReference>
<organism evidence="2 3">
    <name type="scientific">Sphenostylis stenocarpa</name>
    <dbReference type="NCBI Taxonomy" id="92480"/>
    <lineage>
        <taxon>Eukaryota</taxon>
        <taxon>Viridiplantae</taxon>
        <taxon>Streptophyta</taxon>
        <taxon>Embryophyta</taxon>
        <taxon>Tracheophyta</taxon>
        <taxon>Spermatophyta</taxon>
        <taxon>Magnoliopsida</taxon>
        <taxon>eudicotyledons</taxon>
        <taxon>Gunneridae</taxon>
        <taxon>Pentapetalae</taxon>
        <taxon>rosids</taxon>
        <taxon>fabids</taxon>
        <taxon>Fabales</taxon>
        <taxon>Fabaceae</taxon>
        <taxon>Papilionoideae</taxon>
        <taxon>50 kb inversion clade</taxon>
        <taxon>NPAAA clade</taxon>
        <taxon>indigoferoid/millettioid clade</taxon>
        <taxon>Phaseoleae</taxon>
        <taxon>Sphenostylis</taxon>
    </lineage>
</organism>
<name>A0AA86SU26_9FABA</name>
<evidence type="ECO:0000256" key="1">
    <source>
        <dbReference type="SAM" id="Phobius"/>
    </source>
</evidence>
<keyword evidence="1" id="KW-0472">Membrane</keyword>
<evidence type="ECO:0000313" key="3">
    <source>
        <dbReference type="Proteomes" id="UP001189624"/>
    </source>
</evidence>
<dbReference type="EMBL" id="OY731402">
    <property type="protein sequence ID" value="CAJ1958289.1"/>
    <property type="molecule type" value="Genomic_DNA"/>
</dbReference>
<evidence type="ECO:0000313" key="2">
    <source>
        <dbReference type="EMBL" id="CAJ1958289.1"/>
    </source>
</evidence>
<gene>
    <name evidence="2" type="ORF">AYBTSS11_LOCUS17653</name>
</gene>
<dbReference type="AlphaFoldDB" id="A0AA86SU26"/>
<proteinExistence type="predicted"/>
<keyword evidence="1" id="KW-0812">Transmembrane</keyword>
<dbReference type="PANTHER" id="PTHR31446:SF2">
    <property type="entry name" value="ACID PHOSPHATASE_VANADIUM-DEPENDENT HALOPEROXIDASE-RELATED PROTEIN"/>
    <property type="match status" value="1"/>
</dbReference>